<organism evidence="1 2">
    <name type="scientific">Stenotrophomonas chelatiphaga</name>
    <dbReference type="NCBI Taxonomy" id="517011"/>
    <lineage>
        <taxon>Bacteria</taxon>
        <taxon>Pseudomonadati</taxon>
        <taxon>Pseudomonadota</taxon>
        <taxon>Gammaproteobacteria</taxon>
        <taxon>Lysobacterales</taxon>
        <taxon>Lysobacteraceae</taxon>
        <taxon>Stenotrophomonas</taxon>
    </lineage>
</organism>
<accession>A0A0R0DEG6</accession>
<protein>
    <recommendedName>
        <fullName evidence="3">Glyoxalase</fullName>
    </recommendedName>
</protein>
<dbReference type="RefSeq" id="WP_057506924.1">
    <property type="nucleotide sequence ID" value="NZ_LDJK01000005.1"/>
</dbReference>
<gene>
    <name evidence="1" type="ORF">ABB28_01470</name>
</gene>
<keyword evidence="2" id="KW-1185">Reference proteome</keyword>
<name>A0A0R0DEG6_9GAMM</name>
<evidence type="ECO:0000313" key="1">
    <source>
        <dbReference type="EMBL" id="KRG77074.1"/>
    </source>
</evidence>
<evidence type="ECO:0000313" key="2">
    <source>
        <dbReference type="Proteomes" id="UP000051386"/>
    </source>
</evidence>
<dbReference type="AlphaFoldDB" id="A0A0R0DEG6"/>
<dbReference type="SUPFAM" id="SSF54593">
    <property type="entry name" value="Glyoxalase/Bleomycin resistance protein/Dihydroxybiphenyl dioxygenase"/>
    <property type="match status" value="1"/>
</dbReference>
<dbReference type="Gene3D" id="3.10.180.10">
    <property type="entry name" value="2,3-Dihydroxybiphenyl 1,2-Dioxygenase, domain 1"/>
    <property type="match status" value="1"/>
</dbReference>
<dbReference type="InterPro" id="IPR029068">
    <property type="entry name" value="Glyas_Bleomycin-R_OHBP_Dase"/>
</dbReference>
<comment type="caution">
    <text evidence="1">The sequence shown here is derived from an EMBL/GenBank/DDBJ whole genome shotgun (WGS) entry which is preliminary data.</text>
</comment>
<proteinExistence type="predicted"/>
<dbReference type="Proteomes" id="UP000051386">
    <property type="component" value="Unassembled WGS sequence"/>
</dbReference>
<dbReference type="PATRIC" id="fig|517011.3.peg.2058"/>
<sequence length="125" mass="13956">MINLQATDVRTFLPSQDFALSQAFYAALGCEREWSDDNLALFKLGPSRFYLQRGYAKEWAENTMLHVSVQDAAACFSAIRALLDTGKYPGARVAPPRAEPYGARVTYVWDPAGVLLHLAQWDAKD</sequence>
<reference evidence="1 2" key="1">
    <citation type="submission" date="2015-05" db="EMBL/GenBank/DDBJ databases">
        <title>Genome sequencing and analysis of members of genus Stenotrophomonas.</title>
        <authorList>
            <person name="Patil P.P."/>
            <person name="Midha S."/>
            <person name="Patil P.B."/>
        </authorList>
    </citation>
    <scope>NUCLEOTIDE SEQUENCE [LARGE SCALE GENOMIC DNA]</scope>
    <source>
        <strain evidence="1 2">DSM 21508</strain>
    </source>
</reference>
<evidence type="ECO:0008006" key="3">
    <source>
        <dbReference type="Google" id="ProtNLM"/>
    </source>
</evidence>
<dbReference type="EMBL" id="LDJK01000005">
    <property type="protein sequence ID" value="KRG77074.1"/>
    <property type="molecule type" value="Genomic_DNA"/>
</dbReference>